<reference evidence="3" key="2">
    <citation type="submission" date="2014-03" db="EMBL/GenBank/DDBJ databases">
        <title>The whipworm genome and dual-species transcriptomics of an intimate host-pathogen interaction.</title>
        <authorList>
            <person name="Foth B.J."/>
            <person name="Tsai I.J."/>
            <person name="Reid A.J."/>
            <person name="Bancroft A.J."/>
            <person name="Nichol S."/>
            <person name="Tracey A."/>
            <person name="Holroyd N."/>
            <person name="Cotton J.A."/>
            <person name="Stanley E.J."/>
            <person name="Zarowiecki M."/>
            <person name="Liu J.Z."/>
            <person name="Huckvale T."/>
            <person name="Cooper P.J."/>
            <person name="Grencis R.K."/>
            <person name="Berriman M."/>
        </authorList>
    </citation>
    <scope>NUCLEOTIDE SEQUENCE [LARGE SCALE GENOMIC DNA]</scope>
</reference>
<reference evidence="3" key="1">
    <citation type="submission" date="2014-01" db="EMBL/GenBank/DDBJ databases">
        <authorList>
            <person name="Aslett M."/>
        </authorList>
    </citation>
    <scope>NUCLEOTIDE SEQUENCE</scope>
</reference>
<keyword evidence="4" id="KW-1185">Reference proteome</keyword>
<gene>
    <name evidence="3" type="ORF">TTRE_0000001401</name>
</gene>
<dbReference type="InterPro" id="IPR001478">
    <property type="entry name" value="PDZ"/>
</dbReference>
<dbReference type="PROSITE" id="PS50106">
    <property type="entry name" value="PDZ"/>
    <property type="match status" value="2"/>
</dbReference>
<dbReference type="InterPro" id="IPR036034">
    <property type="entry name" value="PDZ_sf"/>
</dbReference>
<name>A0A077YZE3_TRITR</name>
<dbReference type="Proteomes" id="UP000030665">
    <property type="component" value="Unassembled WGS sequence"/>
</dbReference>
<evidence type="ECO:0000313" key="4">
    <source>
        <dbReference type="Proteomes" id="UP000030665"/>
    </source>
</evidence>
<proteinExistence type="predicted"/>
<dbReference type="PANTHER" id="PTHR19964:SF97">
    <property type="entry name" value="PDZ DOMAIN-CONTAINING PROTEIN"/>
    <property type="match status" value="1"/>
</dbReference>
<dbReference type="OrthoDB" id="6022711at2759"/>
<evidence type="ECO:0000256" key="1">
    <source>
        <dbReference type="SAM" id="MobiDB-lite"/>
    </source>
</evidence>
<dbReference type="SUPFAM" id="SSF50156">
    <property type="entry name" value="PDZ domain-like"/>
    <property type="match status" value="2"/>
</dbReference>
<feature type="region of interest" description="Disordered" evidence="1">
    <location>
        <begin position="456"/>
        <end position="477"/>
    </location>
</feature>
<dbReference type="SMART" id="SM00228">
    <property type="entry name" value="PDZ"/>
    <property type="match status" value="2"/>
</dbReference>
<evidence type="ECO:0000313" key="3">
    <source>
        <dbReference type="EMBL" id="CDW51755.1"/>
    </source>
</evidence>
<evidence type="ECO:0000259" key="2">
    <source>
        <dbReference type="PROSITE" id="PS50106"/>
    </source>
</evidence>
<sequence length="815" mass="89742">MCPVLNSSSVQDDVAAKFVLFGKSKPADYDPSFSNYYILFSEFEIGIFTLAPITKPSSMHLYDEETWHVVLRRSTGGRVGSRSLGFSIVGGTDSPKGQMGIFIKTVHPKGLAAESCLIKKGDEILDVNGVAMIGMTRNAALQIFKNARRSDVKMLMRRKIKRPLIDSQSVHASKENLEKSHDRVLYVEEKSISDDVTVRSPISVVVKEHVVEDTELQLAVADIMNEAEESDLSSEDKWYELNIKGEEGRLNLHGLKVERPENSEALSSVDEAKPVLLNHCSNNFVNDESEMTGSCNELDLPKSLESSLTNNLPIPCYTSVVKQVEVSDSFFGLADELDGVSCLMEKYRPYRGLHPRSPALLCEKSAPNVTKCDHRSSVIRPASTDVNDGKVQRTQLGQLAATTDIQNRTVLNSIQFPKVIEEPHITSTDNNQTENIMEAVQVGLVKTRIQAFDSLSKASPSQSKLPKAKRQPKFAGREEKAVVNGRLLNSSNTSFDKNKQKYVVVAELHSSAKDTIPNGELQLALPIARTSSMASTVFIEVSPSGECSNFVSPQQRIPNGLERLKDGDLCQEARGGNEEPQQSISFFSDGVSERVVCVPMADKVSASSKERKVYEIPLSTSDQCFEKTAIGCSSFLSTREESKMTLENNGQRANGRNEALVNCECALAGFLSPQLNEKIKRSERLSSTARLQRVGMQSYFVPQGVVVPQNVDLLNYYRDYPFRGTPMDIVLPMAKTTLGIILHGGLGSPLGDLPLTIKEIMKKGPVGMDGRIRIGDQLVAINGTSVMFDTIQHARQLLKNALGMDVTLTILPRFS</sequence>
<protein>
    <submittedName>
        <fullName evidence="3">9ORF binding protein 1</fullName>
    </submittedName>
</protein>
<accession>A0A077YZE3</accession>
<dbReference type="Pfam" id="PF00595">
    <property type="entry name" value="PDZ"/>
    <property type="match status" value="2"/>
</dbReference>
<dbReference type="STRING" id="36087.A0A077YZE3"/>
<dbReference type="PANTHER" id="PTHR19964">
    <property type="entry name" value="MULTIPLE PDZ DOMAIN PROTEIN"/>
    <property type="match status" value="1"/>
</dbReference>
<organism evidence="3 4">
    <name type="scientific">Trichuris trichiura</name>
    <name type="common">Whipworm</name>
    <name type="synonym">Trichocephalus trichiurus</name>
    <dbReference type="NCBI Taxonomy" id="36087"/>
    <lineage>
        <taxon>Eukaryota</taxon>
        <taxon>Metazoa</taxon>
        <taxon>Ecdysozoa</taxon>
        <taxon>Nematoda</taxon>
        <taxon>Enoplea</taxon>
        <taxon>Dorylaimia</taxon>
        <taxon>Trichinellida</taxon>
        <taxon>Trichuridae</taxon>
        <taxon>Trichuris</taxon>
    </lineage>
</organism>
<dbReference type="EMBL" id="HG805809">
    <property type="protein sequence ID" value="CDW51755.1"/>
    <property type="molecule type" value="Genomic_DNA"/>
</dbReference>
<dbReference type="InterPro" id="IPR051342">
    <property type="entry name" value="PDZ_scaffold"/>
</dbReference>
<dbReference type="Gene3D" id="2.30.42.10">
    <property type="match status" value="2"/>
</dbReference>
<dbReference type="AlphaFoldDB" id="A0A077YZE3"/>
<feature type="domain" description="PDZ" evidence="2">
    <location>
        <begin position="68"/>
        <end position="159"/>
    </location>
</feature>
<feature type="domain" description="PDZ" evidence="2">
    <location>
        <begin position="728"/>
        <end position="801"/>
    </location>
</feature>